<dbReference type="Gene3D" id="1.10.10.10">
    <property type="entry name" value="Winged helix-like DNA-binding domain superfamily/Winged helix DNA-binding domain"/>
    <property type="match status" value="1"/>
</dbReference>
<dbReference type="InterPro" id="IPR011008">
    <property type="entry name" value="Dimeric_a/b-barrel"/>
</dbReference>
<keyword evidence="3" id="KW-0804">Transcription</keyword>
<dbReference type="PANTHER" id="PTHR30154">
    <property type="entry name" value="LEUCINE-RESPONSIVE REGULATORY PROTEIN"/>
    <property type="match status" value="1"/>
</dbReference>
<evidence type="ECO:0000256" key="1">
    <source>
        <dbReference type="ARBA" id="ARBA00023015"/>
    </source>
</evidence>
<evidence type="ECO:0000313" key="7">
    <source>
        <dbReference type="Proteomes" id="UP001413721"/>
    </source>
</evidence>
<evidence type="ECO:0000259" key="5">
    <source>
        <dbReference type="PROSITE" id="PS50956"/>
    </source>
</evidence>
<keyword evidence="1" id="KW-0805">Transcription regulation</keyword>
<dbReference type="InterPro" id="IPR000485">
    <property type="entry name" value="AsnC-type_HTH_dom"/>
</dbReference>
<dbReference type="Pfam" id="PF01037">
    <property type="entry name" value="AsnC_trans_reg"/>
    <property type="match status" value="1"/>
</dbReference>
<evidence type="ECO:0000313" key="6">
    <source>
        <dbReference type="EMBL" id="MEN2986919.1"/>
    </source>
</evidence>
<dbReference type="EMBL" id="JBBKTW010000001">
    <property type="protein sequence ID" value="MEN2986919.1"/>
    <property type="molecule type" value="Genomic_DNA"/>
</dbReference>
<dbReference type="PRINTS" id="PR00033">
    <property type="entry name" value="HTHASNC"/>
</dbReference>
<keyword evidence="2" id="KW-0238">DNA-binding</keyword>
<dbReference type="InterPro" id="IPR019888">
    <property type="entry name" value="Tscrpt_reg_AsnC-like"/>
</dbReference>
<reference evidence="6 7" key="1">
    <citation type="submission" date="2024-03" db="EMBL/GenBank/DDBJ databases">
        <title>High-quality draft genome sequencing of Tistrella sp. BH-R2-4.</title>
        <authorList>
            <person name="Dong C."/>
        </authorList>
    </citation>
    <scope>NUCLEOTIDE SEQUENCE [LARGE SCALE GENOMIC DNA]</scope>
    <source>
        <strain evidence="6 7">BH-R2-4</strain>
    </source>
</reference>
<evidence type="ECO:0000256" key="2">
    <source>
        <dbReference type="ARBA" id="ARBA00023125"/>
    </source>
</evidence>
<feature type="compositionally biased region" description="Pro residues" evidence="4">
    <location>
        <begin position="145"/>
        <end position="157"/>
    </location>
</feature>
<accession>A0ABU9YDQ3</accession>
<keyword evidence="7" id="KW-1185">Reference proteome</keyword>
<dbReference type="SMART" id="SM00344">
    <property type="entry name" value="HTH_ASNC"/>
    <property type="match status" value="1"/>
</dbReference>
<dbReference type="InterPro" id="IPR036388">
    <property type="entry name" value="WH-like_DNA-bd_sf"/>
</dbReference>
<dbReference type="Gene3D" id="3.30.70.920">
    <property type="match status" value="1"/>
</dbReference>
<evidence type="ECO:0000256" key="3">
    <source>
        <dbReference type="ARBA" id="ARBA00023163"/>
    </source>
</evidence>
<protein>
    <submittedName>
        <fullName evidence="6">Lrp/AsnC family transcriptional regulator</fullName>
    </submittedName>
</protein>
<dbReference type="Pfam" id="PF13404">
    <property type="entry name" value="HTH_AsnC-type"/>
    <property type="match status" value="1"/>
</dbReference>
<name>A0ABU9YDQ3_9PROT</name>
<feature type="domain" description="HTH asnC-type" evidence="5">
    <location>
        <begin position="2"/>
        <end position="63"/>
    </location>
</feature>
<gene>
    <name evidence="6" type="ORF">WG926_01290</name>
</gene>
<sequence length="172" mass="18010">MLDHADRIIIARLQADGRTPMAELGQAAGLSTSAAHDRVRRLTERGVIEGVTIRVDPVAIGRGVVGFIFVALDRPAAEPGFIAATAADGAVLDCHHVTGDWSYLLKVRVADIGGLEALLGRLKRIDGLVRSHSLIALSSPKDSAAPPPFPDPPFPDPPFHDLASATGTKAGS</sequence>
<evidence type="ECO:0000256" key="4">
    <source>
        <dbReference type="SAM" id="MobiDB-lite"/>
    </source>
</evidence>
<dbReference type="PROSITE" id="PS50956">
    <property type="entry name" value="HTH_ASNC_2"/>
    <property type="match status" value="1"/>
</dbReference>
<dbReference type="RefSeq" id="WP_345931005.1">
    <property type="nucleotide sequence ID" value="NZ_JBBKTV010000001.1"/>
</dbReference>
<organism evidence="6 7">
    <name type="scientific">Tistrella arctica</name>
    <dbReference type="NCBI Taxonomy" id="3133430"/>
    <lineage>
        <taxon>Bacteria</taxon>
        <taxon>Pseudomonadati</taxon>
        <taxon>Pseudomonadota</taxon>
        <taxon>Alphaproteobacteria</taxon>
        <taxon>Geminicoccales</taxon>
        <taxon>Geminicoccaceae</taxon>
        <taxon>Tistrella</taxon>
    </lineage>
</organism>
<dbReference type="InterPro" id="IPR019887">
    <property type="entry name" value="Tscrpt_reg_AsnC/Lrp_C"/>
</dbReference>
<proteinExistence type="predicted"/>
<dbReference type="SUPFAM" id="SSF46785">
    <property type="entry name" value="Winged helix' DNA-binding domain"/>
    <property type="match status" value="1"/>
</dbReference>
<dbReference type="PANTHER" id="PTHR30154:SF53">
    <property type="entry name" value="HTH-TYPE TRANSCRIPTIONAL REGULATOR LRPC"/>
    <property type="match status" value="1"/>
</dbReference>
<feature type="region of interest" description="Disordered" evidence="4">
    <location>
        <begin position="139"/>
        <end position="172"/>
    </location>
</feature>
<dbReference type="SUPFAM" id="SSF54909">
    <property type="entry name" value="Dimeric alpha+beta barrel"/>
    <property type="match status" value="1"/>
</dbReference>
<comment type="caution">
    <text evidence="6">The sequence shown here is derived from an EMBL/GenBank/DDBJ whole genome shotgun (WGS) entry which is preliminary data.</text>
</comment>
<dbReference type="Proteomes" id="UP001413721">
    <property type="component" value="Unassembled WGS sequence"/>
</dbReference>
<dbReference type="InterPro" id="IPR036390">
    <property type="entry name" value="WH_DNA-bd_sf"/>
</dbReference>